<dbReference type="EMBL" id="JAOTPO010000011">
    <property type="protein sequence ID" value="MDE5414753.1"/>
    <property type="molecule type" value="Genomic_DNA"/>
</dbReference>
<dbReference type="PANTHER" id="PTHR44846:SF1">
    <property type="entry name" value="MANNOSYL-D-GLYCERATE TRANSPORT_METABOLISM SYSTEM REPRESSOR MNGR-RELATED"/>
    <property type="match status" value="1"/>
</dbReference>
<dbReference type="Proteomes" id="UP001148125">
    <property type="component" value="Unassembled WGS sequence"/>
</dbReference>
<evidence type="ECO:0000259" key="4">
    <source>
        <dbReference type="PROSITE" id="PS50949"/>
    </source>
</evidence>
<dbReference type="PANTHER" id="PTHR44846">
    <property type="entry name" value="MANNOSYL-D-GLYCERATE TRANSPORT/METABOLISM SYSTEM REPRESSOR MNGR-RELATED"/>
    <property type="match status" value="1"/>
</dbReference>
<dbReference type="InterPro" id="IPR036390">
    <property type="entry name" value="WH_DNA-bd_sf"/>
</dbReference>
<keyword evidence="2" id="KW-0238">DNA-binding</keyword>
<evidence type="ECO:0000313" key="6">
    <source>
        <dbReference type="Proteomes" id="UP001148125"/>
    </source>
</evidence>
<feature type="domain" description="HTH gntR-type" evidence="4">
    <location>
        <begin position="8"/>
        <end position="76"/>
    </location>
</feature>
<dbReference type="SMART" id="SM00866">
    <property type="entry name" value="UTRA"/>
    <property type="match status" value="1"/>
</dbReference>
<evidence type="ECO:0000313" key="5">
    <source>
        <dbReference type="EMBL" id="MDE5414753.1"/>
    </source>
</evidence>
<proteinExistence type="predicted"/>
<dbReference type="InterPro" id="IPR028978">
    <property type="entry name" value="Chorismate_lyase_/UTRA_dom_sf"/>
</dbReference>
<reference evidence="5" key="1">
    <citation type="submission" date="2024-05" db="EMBL/GenBank/DDBJ databases">
        <title>Alkalihalobacillus sp. strain MEB203 novel alkaliphilic bacterium from Lonar Lake, India.</title>
        <authorList>
            <person name="Joshi A."/>
            <person name="Thite S."/>
            <person name="Mengade P."/>
        </authorList>
    </citation>
    <scope>NUCLEOTIDE SEQUENCE</scope>
    <source>
        <strain evidence="5">MEB 203</strain>
    </source>
</reference>
<accession>A0ABT5VH24</accession>
<keyword evidence="1" id="KW-0805">Transcription regulation</keyword>
<gene>
    <name evidence="5" type="ORF">N7Z68_15450</name>
</gene>
<dbReference type="InterPro" id="IPR011663">
    <property type="entry name" value="UTRA"/>
</dbReference>
<sequence length="241" mass="27988">MKRTREETLRHLEIADYLIRKICEGHYTVNQKIPSENDLCSQFNVNRNTVRQAVGRLTNLGWITPVHGKGCFVNQIPDPIVYVLSSKTRFSENMKKQGLEHSSQLIHWDKGRPDKEEQRNLGLNETDLVYRLEILRSIDQKPISITTTVMPEQDVPLFERHLNQFQSLYQILIEHYQLQPIRSKSFFQASLPSLKDAEILELPENVPILTIESVMNHPSGLPLEYSIARVRGDMHKCLVEF</sequence>
<dbReference type="SUPFAM" id="SSF46785">
    <property type="entry name" value="Winged helix' DNA-binding domain"/>
    <property type="match status" value="1"/>
</dbReference>
<evidence type="ECO:0000256" key="1">
    <source>
        <dbReference type="ARBA" id="ARBA00023015"/>
    </source>
</evidence>
<dbReference type="Pfam" id="PF07702">
    <property type="entry name" value="UTRA"/>
    <property type="match status" value="1"/>
</dbReference>
<dbReference type="InterPro" id="IPR036388">
    <property type="entry name" value="WH-like_DNA-bd_sf"/>
</dbReference>
<comment type="caution">
    <text evidence="5">The sequence shown here is derived from an EMBL/GenBank/DDBJ whole genome shotgun (WGS) entry which is preliminary data.</text>
</comment>
<dbReference type="SMART" id="SM00345">
    <property type="entry name" value="HTH_GNTR"/>
    <property type="match status" value="1"/>
</dbReference>
<dbReference type="RefSeq" id="WP_275119365.1">
    <property type="nucleotide sequence ID" value="NZ_JAOTPO010000011.1"/>
</dbReference>
<dbReference type="Gene3D" id="1.10.10.10">
    <property type="entry name" value="Winged helix-like DNA-binding domain superfamily/Winged helix DNA-binding domain"/>
    <property type="match status" value="1"/>
</dbReference>
<evidence type="ECO:0000256" key="2">
    <source>
        <dbReference type="ARBA" id="ARBA00023125"/>
    </source>
</evidence>
<dbReference type="InterPro" id="IPR050679">
    <property type="entry name" value="Bact_HTH_transcr_reg"/>
</dbReference>
<dbReference type="Gene3D" id="3.40.1410.10">
    <property type="entry name" value="Chorismate lyase-like"/>
    <property type="match status" value="1"/>
</dbReference>
<keyword evidence="6" id="KW-1185">Reference proteome</keyword>
<dbReference type="CDD" id="cd07377">
    <property type="entry name" value="WHTH_GntR"/>
    <property type="match status" value="1"/>
</dbReference>
<evidence type="ECO:0000256" key="3">
    <source>
        <dbReference type="ARBA" id="ARBA00023163"/>
    </source>
</evidence>
<name>A0ABT5VH24_9BACI</name>
<dbReference type="InterPro" id="IPR000524">
    <property type="entry name" value="Tscrpt_reg_HTH_GntR"/>
</dbReference>
<protein>
    <submittedName>
        <fullName evidence="5">GntR family transcriptional regulator</fullName>
    </submittedName>
</protein>
<dbReference type="SUPFAM" id="SSF64288">
    <property type="entry name" value="Chorismate lyase-like"/>
    <property type="match status" value="1"/>
</dbReference>
<organism evidence="5 6">
    <name type="scientific">Alkalihalobacterium chitinilyticum</name>
    <dbReference type="NCBI Taxonomy" id="2980103"/>
    <lineage>
        <taxon>Bacteria</taxon>
        <taxon>Bacillati</taxon>
        <taxon>Bacillota</taxon>
        <taxon>Bacilli</taxon>
        <taxon>Bacillales</taxon>
        <taxon>Bacillaceae</taxon>
        <taxon>Alkalihalobacterium</taxon>
    </lineage>
</organism>
<dbReference type="PRINTS" id="PR00035">
    <property type="entry name" value="HTHGNTR"/>
</dbReference>
<dbReference type="Pfam" id="PF00392">
    <property type="entry name" value="GntR"/>
    <property type="match status" value="1"/>
</dbReference>
<keyword evidence="3" id="KW-0804">Transcription</keyword>
<dbReference type="PROSITE" id="PS50949">
    <property type="entry name" value="HTH_GNTR"/>
    <property type="match status" value="1"/>
</dbReference>